<evidence type="ECO:0000256" key="3">
    <source>
        <dbReference type="ARBA" id="ARBA00022692"/>
    </source>
</evidence>
<dbReference type="AlphaFoldDB" id="A0A0W8F031"/>
<feature type="transmembrane region" description="Helical" evidence="6">
    <location>
        <begin position="257"/>
        <end position="283"/>
    </location>
</feature>
<sequence>MDISERNIRATRYALIGRGTSAALLFLVSILVARYLGPEAFGELALAMTIIVFLSVIADGGMNRSAQIHISQHLQEEPEAVAFSCRRFLWIKIGIAGVAFLLTYLLAPWMAEVYGIAVLEPLIKTGGLLLAALIIFEYQISIVQGYESFRSLCIAMVFDAGFRLIAILAVIALGLGVVGIMTGYAAATLIVAALLALITSIIIITFPSMENPDIKNYVPDILRYSPPLLVSTLFFIAYTKFDILALGYFGIASDVGYYSLAVGLIDNLIIPLAAIEIAILPIVASAYGRASQKTDMNRIFNQVITMGFLFMMPVITGVTVVAHLFVTTVYGPAYQNTALILMILTPYIFTKTLGVLNGTYLIAAREARRFMWYMFGAVILNSSLLLVFIPQWGTVGAAFAKIATHTLLTGLMLGYVMKRFEIKVEFEALVRITKICLSAVLMGLICFVVVSITPAGVAGLVLTILSGIIVYLLLIHLSGTLPFRQMLKIVRGDIGLQLDS</sequence>
<keyword evidence="5 6" id="KW-0472">Membrane</keyword>
<evidence type="ECO:0000256" key="5">
    <source>
        <dbReference type="ARBA" id="ARBA00023136"/>
    </source>
</evidence>
<feature type="transmembrane region" description="Helical" evidence="6">
    <location>
        <begin position="12"/>
        <end position="32"/>
    </location>
</feature>
<feature type="transmembrane region" description="Helical" evidence="6">
    <location>
        <begin position="184"/>
        <end position="207"/>
    </location>
</feature>
<organism evidence="7">
    <name type="scientific">hydrocarbon metagenome</name>
    <dbReference type="NCBI Taxonomy" id="938273"/>
    <lineage>
        <taxon>unclassified sequences</taxon>
        <taxon>metagenomes</taxon>
        <taxon>ecological metagenomes</taxon>
    </lineage>
</organism>
<feature type="transmembrane region" description="Helical" evidence="6">
    <location>
        <begin position="122"/>
        <end position="140"/>
    </location>
</feature>
<comment type="caution">
    <text evidence="7">The sequence shown here is derived from an EMBL/GenBank/DDBJ whole genome shotgun (WGS) entry which is preliminary data.</text>
</comment>
<evidence type="ECO:0000256" key="4">
    <source>
        <dbReference type="ARBA" id="ARBA00022989"/>
    </source>
</evidence>
<keyword evidence="4 6" id="KW-1133">Transmembrane helix</keyword>
<gene>
    <name evidence="7" type="ORF">ASZ90_016111</name>
</gene>
<proteinExistence type="predicted"/>
<evidence type="ECO:0000256" key="1">
    <source>
        <dbReference type="ARBA" id="ARBA00004651"/>
    </source>
</evidence>
<protein>
    <submittedName>
        <fullName evidence="7">Uncharacterized protein</fullName>
    </submittedName>
</protein>
<dbReference type="GO" id="GO:0005886">
    <property type="term" value="C:plasma membrane"/>
    <property type="evidence" value="ECO:0007669"/>
    <property type="project" value="UniProtKB-SubCell"/>
</dbReference>
<name>A0A0W8F031_9ZZZZ</name>
<feature type="transmembrane region" description="Helical" evidence="6">
    <location>
        <begin position="44"/>
        <end position="62"/>
    </location>
</feature>
<keyword evidence="2" id="KW-1003">Cell membrane</keyword>
<reference evidence="7" key="1">
    <citation type="journal article" date="2015" name="Proc. Natl. Acad. Sci. U.S.A.">
        <title>Networks of energetic and metabolic interactions define dynamics in microbial communities.</title>
        <authorList>
            <person name="Embree M."/>
            <person name="Liu J.K."/>
            <person name="Al-Bassam M.M."/>
            <person name="Zengler K."/>
        </authorList>
    </citation>
    <scope>NUCLEOTIDE SEQUENCE</scope>
</reference>
<dbReference type="PANTHER" id="PTHR30250:SF11">
    <property type="entry name" value="O-ANTIGEN TRANSPORTER-RELATED"/>
    <property type="match status" value="1"/>
</dbReference>
<keyword evidence="3 6" id="KW-0812">Transmembrane</keyword>
<dbReference type="CDD" id="cd13128">
    <property type="entry name" value="MATE_Wzx_like"/>
    <property type="match status" value="1"/>
</dbReference>
<comment type="subcellular location">
    <subcellularLocation>
        <location evidence="1">Cell membrane</location>
        <topology evidence="1">Multi-pass membrane protein</topology>
    </subcellularLocation>
</comment>
<feature type="transmembrane region" description="Helical" evidence="6">
    <location>
        <begin position="303"/>
        <end position="326"/>
    </location>
</feature>
<dbReference type="PANTHER" id="PTHR30250">
    <property type="entry name" value="PST FAMILY PREDICTED COLANIC ACID TRANSPORTER"/>
    <property type="match status" value="1"/>
</dbReference>
<feature type="transmembrane region" description="Helical" evidence="6">
    <location>
        <begin position="456"/>
        <end position="477"/>
    </location>
</feature>
<dbReference type="InterPro" id="IPR050833">
    <property type="entry name" value="Poly_Biosynth_Transport"/>
</dbReference>
<accession>A0A0W8F031</accession>
<feature type="transmembrane region" description="Helical" evidence="6">
    <location>
        <begin position="338"/>
        <end position="363"/>
    </location>
</feature>
<evidence type="ECO:0000313" key="7">
    <source>
        <dbReference type="EMBL" id="KUG14251.1"/>
    </source>
</evidence>
<evidence type="ECO:0000256" key="6">
    <source>
        <dbReference type="SAM" id="Phobius"/>
    </source>
</evidence>
<feature type="transmembrane region" description="Helical" evidence="6">
    <location>
        <begin position="395"/>
        <end position="416"/>
    </location>
</feature>
<dbReference type="EMBL" id="LNQE01001682">
    <property type="protein sequence ID" value="KUG14251.1"/>
    <property type="molecule type" value="Genomic_DNA"/>
</dbReference>
<dbReference type="Pfam" id="PF01943">
    <property type="entry name" value="Polysacc_synt"/>
    <property type="match status" value="1"/>
</dbReference>
<feature type="transmembrane region" description="Helical" evidence="6">
    <location>
        <begin position="370"/>
        <end position="389"/>
    </location>
</feature>
<feature type="transmembrane region" description="Helical" evidence="6">
    <location>
        <begin position="89"/>
        <end position="110"/>
    </location>
</feature>
<feature type="transmembrane region" description="Helical" evidence="6">
    <location>
        <begin position="228"/>
        <end position="251"/>
    </location>
</feature>
<evidence type="ECO:0000256" key="2">
    <source>
        <dbReference type="ARBA" id="ARBA00022475"/>
    </source>
</evidence>
<feature type="transmembrane region" description="Helical" evidence="6">
    <location>
        <begin position="152"/>
        <end position="178"/>
    </location>
</feature>
<dbReference type="InterPro" id="IPR002797">
    <property type="entry name" value="Polysacc_synth"/>
</dbReference>
<feature type="transmembrane region" description="Helical" evidence="6">
    <location>
        <begin position="428"/>
        <end position="450"/>
    </location>
</feature>